<dbReference type="GO" id="GO:0004197">
    <property type="term" value="F:cysteine-type endopeptidase activity"/>
    <property type="evidence" value="ECO:0007669"/>
    <property type="project" value="InterPro"/>
</dbReference>
<sequence length="583" mass="65645">MPRNKGKRNRQGSRKVAVSIQIAEIITSVGQMVPVAGPFIKGIAETAKLLLDDMEKFKTNSEDMEHLADDILDIVRIIRDAGMQVSAMPEGVRYAVDLRAACLDFQEFLIDISTQLNEMRRNKGGVQRKILDFFASRDIREDISCHRRVVDNARANFQTQLLLNLFQVAVNSDTTISRMNEQISVLQSTVRTSIVTAPPISTTTPIVDPVNHGNETQLMRHYYRMPGGIDLVEGLQDINVRAHSASVVQLINWFCRLHHHFLFLWWYFHFRWAFSPNFEISLASSSHRGLRIWAVLIGIDAYPGAPLRGCVTDALAMETYLIKNLGVPKGQIQRLISSKYPSSSGSSIGITHHYSYPTRANIIDTLLGLSKNRRLRKATVSSFYSRDAVRYSTSKSTSENRWHHRLYKADDFVEVFCPIDRGIIGDKGASIPNISEREINNILHIIHLYTGAHVTFIVDCKYDFGVPDIGNRTAIPLGDSGVRMFNSAKERIGDWYGYRDVWADTWNYDIDSHTILGAGGRREVATECQYPNRFGGAFTQALVKMLKSGSLNEEATYVDLSNALPRLYPTLGGAGISKRLSWI</sequence>
<dbReference type="EMBL" id="JAUEPS010000094">
    <property type="protein sequence ID" value="KAK0438732.1"/>
    <property type="molecule type" value="Genomic_DNA"/>
</dbReference>
<keyword evidence="3" id="KW-1185">Reference proteome</keyword>
<dbReference type="Proteomes" id="UP001175211">
    <property type="component" value="Unassembled WGS sequence"/>
</dbReference>
<evidence type="ECO:0000313" key="3">
    <source>
        <dbReference type="Proteomes" id="UP001175211"/>
    </source>
</evidence>
<dbReference type="GO" id="GO:0006508">
    <property type="term" value="P:proteolysis"/>
    <property type="evidence" value="ECO:0007669"/>
    <property type="project" value="InterPro"/>
</dbReference>
<name>A0AA39JB50_ARMTA</name>
<dbReference type="InterPro" id="IPR011600">
    <property type="entry name" value="Pept_C14_caspase"/>
</dbReference>
<gene>
    <name evidence="2" type="ORF">EV420DRAFT_1753140</name>
</gene>
<dbReference type="CDD" id="cd21037">
    <property type="entry name" value="MLKL_NTD"/>
    <property type="match status" value="1"/>
</dbReference>
<dbReference type="Pfam" id="PF00656">
    <property type="entry name" value="Peptidase_C14"/>
    <property type="match status" value="1"/>
</dbReference>
<evidence type="ECO:0000259" key="1">
    <source>
        <dbReference type="Pfam" id="PF00656"/>
    </source>
</evidence>
<accession>A0AA39JB50</accession>
<protein>
    <recommendedName>
        <fullName evidence="1">Peptidase C14 caspase domain-containing protein</fullName>
    </recommendedName>
</protein>
<dbReference type="InterPro" id="IPR059179">
    <property type="entry name" value="MLKL-like_MCAfunc"/>
</dbReference>
<dbReference type="GeneID" id="85363990"/>
<reference evidence="2" key="1">
    <citation type="submission" date="2023-06" db="EMBL/GenBank/DDBJ databases">
        <authorList>
            <consortium name="Lawrence Berkeley National Laboratory"/>
            <person name="Ahrendt S."/>
            <person name="Sahu N."/>
            <person name="Indic B."/>
            <person name="Wong-Bajracharya J."/>
            <person name="Merenyi Z."/>
            <person name="Ke H.-M."/>
            <person name="Monk M."/>
            <person name="Kocsube S."/>
            <person name="Drula E."/>
            <person name="Lipzen A."/>
            <person name="Balint B."/>
            <person name="Henrissat B."/>
            <person name="Andreopoulos B."/>
            <person name="Martin F.M."/>
            <person name="Harder C.B."/>
            <person name="Rigling D."/>
            <person name="Ford K.L."/>
            <person name="Foster G.D."/>
            <person name="Pangilinan J."/>
            <person name="Papanicolaou A."/>
            <person name="Barry K."/>
            <person name="LaButti K."/>
            <person name="Viragh M."/>
            <person name="Koriabine M."/>
            <person name="Yan M."/>
            <person name="Riley R."/>
            <person name="Champramary S."/>
            <person name="Plett K.L."/>
            <person name="Tsai I.J."/>
            <person name="Slot J."/>
            <person name="Sipos G."/>
            <person name="Plett J."/>
            <person name="Nagy L.G."/>
            <person name="Grigoriev I.V."/>
        </authorList>
    </citation>
    <scope>NUCLEOTIDE SEQUENCE</scope>
    <source>
        <strain evidence="2">CCBAS 213</strain>
    </source>
</reference>
<dbReference type="Gene3D" id="3.40.50.1460">
    <property type="match status" value="1"/>
</dbReference>
<feature type="domain" description="Peptidase C14 caspase" evidence="1">
    <location>
        <begin position="293"/>
        <end position="373"/>
    </location>
</feature>
<dbReference type="RefSeq" id="XP_060323041.1">
    <property type="nucleotide sequence ID" value="XM_060480442.1"/>
</dbReference>
<proteinExistence type="predicted"/>
<evidence type="ECO:0000313" key="2">
    <source>
        <dbReference type="EMBL" id="KAK0438732.1"/>
    </source>
</evidence>
<organism evidence="2 3">
    <name type="scientific">Armillaria tabescens</name>
    <name type="common">Ringless honey mushroom</name>
    <name type="synonym">Agaricus tabescens</name>
    <dbReference type="NCBI Taxonomy" id="1929756"/>
    <lineage>
        <taxon>Eukaryota</taxon>
        <taxon>Fungi</taxon>
        <taxon>Dikarya</taxon>
        <taxon>Basidiomycota</taxon>
        <taxon>Agaricomycotina</taxon>
        <taxon>Agaricomycetes</taxon>
        <taxon>Agaricomycetidae</taxon>
        <taxon>Agaricales</taxon>
        <taxon>Marasmiineae</taxon>
        <taxon>Physalacriaceae</taxon>
        <taxon>Desarmillaria</taxon>
    </lineage>
</organism>
<dbReference type="AlphaFoldDB" id="A0AA39JB50"/>
<comment type="caution">
    <text evidence="2">The sequence shown here is derived from an EMBL/GenBank/DDBJ whole genome shotgun (WGS) entry which is preliminary data.</text>
</comment>